<name>A0A8D8TYP9_9HEMI</name>
<dbReference type="AlphaFoldDB" id="A0A8D8TYP9"/>
<dbReference type="EMBL" id="HBUF01318922">
    <property type="protein sequence ID" value="CAG6694612.1"/>
    <property type="molecule type" value="Transcribed_RNA"/>
</dbReference>
<accession>A0A8D8TYP9</accession>
<organism evidence="1">
    <name type="scientific">Cacopsylla melanoneura</name>
    <dbReference type="NCBI Taxonomy" id="428564"/>
    <lineage>
        <taxon>Eukaryota</taxon>
        <taxon>Metazoa</taxon>
        <taxon>Ecdysozoa</taxon>
        <taxon>Arthropoda</taxon>
        <taxon>Hexapoda</taxon>
        <taxon>Insecta</taxon>
        <taxon>Pterygota</taxon>
        <taxon>Neoptera</taxon>
        <taxon>Paraneoptera</taxon>
        <taxon>Hemiptera</taxon>
        <taxon>Sternorrhyncha</taxon>
        <taxon>Psylloidea</taxon>
        <taxon>Psyllidae</taxon>
        <taxon>Psyllinae</taxon>
        <taxon>Cacopsylla</taxon>
    </lineage>
</organism>
<evidence type="ECO:0000313" key="1">
    <source>
        <dbReference type="EMBL" id="CAG6694612.1"/>
    </source>
</evidence>
<reference evidence="1" key="1">
    <citation type="submission" date="2021-05" db="EMBL/GenBank/DDBJ databases">
        <authorList>
            <person name="Alioto T."/>
            <person name="Alioto T."/>
            <person name="Gomez Garrido J."/>
        </authorList>
    </citation>
    <scope>NUCLEOTIDE SEQUENCE</scope>
</reference>
<sequence length="103" mass="12182">MCKKKWPYSHHSGNLCSLKSHRCKQNKIKWQQWSPILFETNYSLCVSFFSLSPHSCHFFTMYLFDPRKYVFCNCFPSFQLKRGLIEGTSTSMVLSSQKLKREG</sequence>
<proteinExistence type="predicted"/>
<protein>
    <submittedName>
        <fullName evidence="1">Uncharacterized protein</fullName>
    </submittedName>
</protein>